<dbReference type="Proteomes" id="UP000237144">
    <property type="component" value="Unassembled WGS sequence"/>
</dbReference>
<dbReference type="InterPro" id="IPR051091">
    <property type="entry name" value="O-Glucosyltr/Glycosyltrsf_90"/>
</dbReference>
<dbReference type="SMART" id="SM00672">
    <property type="entry name" value="CAP10"/>
    <property type="match status" value="1"/>
</dbReference>
<gene>
    <name evidence="3" type="ORF">BMF94_1537</name>
</gene>
<keyword evidence="4" id="KW-1185">Reference proteome</keyword>
<comment type="caution">
    <text evidence="3">The sequence shown here is derived from an EMBL/GenBank/DDBJ whole genome shotgun (WGS) entry which is preliminary data.</text>
</comment>
<feature type="compositionally biased region" description="Basic and acidic residues" evidence="1">
    <location>
        <begin position="1"/>
        <end position="15"/>
    </location>
</feature>
<proteinExistence type="predicted"/>
<dbReference type="AlphaFoldDB" id="A0A2S5BF40"/>
<evidence type="ECO:0000259" key="2">
    <source>
        <dbReference type="SMART" id="SM00672"/>
    </source>
</evidence>
<dbReference type="InterPro" id="IPR006598">
    <property type="entry name" value="CAP10"/>
</dbReference>
<sequence length="612" mass="70305">MYDERTSKEELRPWDSDASLPLARSPDGAPTVRAWPSRRPAYWRTLARPLSWLAVTVVVGTFLLRATRNGPWRSSGAARPSELRSDGVYAYATPMLDGDLAYQEHPIHVLIRNAKREWADKVARQSKTYDEAVEEYRRRYKRSPPPGYDRWYNWAVENDVQLIDEFDVIMDQTEPFWALPPSVLLERIALYEDPEGFGRDHTVITIKDGKFTKTGGTWRDPVPGGFVLLMESVAKLLPNVKMPLYLHDASSVTLDWEAMDGYRKAAREGRFVNEDELPIAGETFWFNRDRQCAPDSAHRREISGLAIVPPIGGPPFIHDHFKAMSYCNDPHAINIHGATSGWPFPQVLRPSFALSRAPWNGDMVWPSTIQYDLNPKEESEFREKAHKLLWRGSLDGVGVGVADRWRQSHRFRLATLFNSREAIPRVVRETRIDSRGREYQVDETHTLAELNARYSNVRPTGGPVQCSPDVCEHLSKTFKFYGHATLEEMANNRYVMDVDGNAYSARFRAHLASNQVPFKSTIYPEWYEGRIQPWVHYVPVRLDYADLYNILAFFDGGIDAARTGNHDDLAEEIAYAGADWARHFWRDIDMQAYVFRLSLEWARILDPAREKA</sequence>
<feature type="domain" description="Glycosyl transferase CAP10" evidence="2">
    <location>
        <begin position="307"/>
        <end position="611"/>
    </location>
</feature>
<evidence type="ECO:0000256" key="1">
    <source>
        <dbReference type="SAM" id="MobiDB-lite"/>
    </source>
</evidence>
<evidence type="ECO:0000313" key="4">
    <source>
        <dbReference type="Proteomes" id="UP000237144"/>
    </source>
</evidence>
<protein>
    <recommendedName>
        <fullName evidence="2">Glycosyl transferase CAP10 domain-containing protein</fullName>
    </recommendedName>
</protein>
<organism evidence="3 4">
    <name type="scientific">Rhodotorula taiwanensis</name>
    <dbReference type="NCBI Taxonomy" id="741276"/>
    <lineage>
        <taxon>Eukaryota</taxon>
        <taxon>Fungi</taxon>
        <taxon>Dikarya</taxon>
        <taxon>Basidiomycota</taxon>
        <taxon>Pucciniomycotina</taxon>
        <taxon>Microbotryomycetes</taxon>
        <taxon>Sporidiobolales</taxon>
        <taxon>Sporidiobolaceae</taxon>
        <taxon>Rhodotorula</taxon>
    </lineage>
</organism>
<dbReference type="PANTHER" id="PTHR12203">
    <property type="entry name" value="KDEL LYS-ASP-GLU-LEU CONTAINING - RELATED"/>
    <property type="match status" value="1"/>
</dbReference>
<accession>A0A2S5BF40</accession>
<dbReference type="PANTHER" id="PTHR12203:SF118">
    <property type="entry name" value="BETA-1,2-XYLOSYLTRANSFERASE 1"/>
    <property type="match status" value="1"/>
</dbReference>
<dbReference type="Pfam" id="PF05686">
    <property type="entry name" value="Glyco_transf_90"/>
    <property type="match status" value="1"/>
</dbReference>
<evidence type="ECO:0000313" key="3">
    <source>
        <dbReference type="EMBL" id="POY75380.1"/>
    </source>
</evidence>
<feature type="region of interest" description="Disordered" evidence="1">
    <location>
        <begin position="1"/>
        <end position="31"/>
    </location>
</feature>
<reference evidence="3 4" key="1">
    <citation type="journal article" date="2018" name="Front. Microbiol.">
        <title>Prospects for Fungal Bioremediation of Acidic Radioactive Waste Sites: Characterization and Genome Sequence of Rhodotorula taiwanensis MD1149.</title>
        <authorList>
            <person name="Tkavc R."/>
            <person name="Matrosova V.Y."/>
            <person name="Grichenko O.E."/>
            <person name="Gostincar C."/>
            <person name="Volpe R.P."/>
            <person name="Klimenkova P."/>
            <person name="Gaidamakova E.K."/>
            <person name="Zhou C.E."/>
            <person name="Stewart B.J."/>
            <person name="Lyman M.G."/>
            <person name="Malfatti S.A."/>
            <person name="Rubinfeld B."/>
            <person name="Courtot M."/>
            <person name="Singh J."/>
            <person name="Dalgard C.L."/>
            <person name="Hamilton T."/>
            <person name="Frey K.G."/>
            <person name="Gunde-Cimerman N."/>
            <person name="Dugan L."/>
            <person name="Daly M.J."/>
        </authorList>
    </citation>
    <scope>NUCLEOTIDE SEQUENCE [LARGE SCALE GENOMIC DNA]</scope>
    <source>
        <strain evidence="3 4">MD1149</strain>
    </source>
</reference>
<name>A0A2S5BF40_9BASI</name>
<dbReference type="EMBL" id="PJQD01000016">
    <property type="protein sequence ID" value="POY75380.1"/>
    <property type="molecule type" value="Genomic_DNA"/>
</dbReference>
<dbReference type="OrthoDB" id="541052at2759"/>